<name>A0AA96UYI8_9EURY</name>
<evidence type="ECO:0000256" key="8">
    <source>
        <dbReference type="HAMAP-Rule" id="MF_00027"/>
    </source>
</evidence>
<dbReference type="GO" id="GO:0015948">
    <property type="term" value="P:methanogenesis"/>
    <property type="evidence" value="ECO:0007669"/>
    <property type="project" value="UniProtKB-KW"/>
</dbReference>
<dbReference type="GO" id="GO:0009236">
    <property type="term" value="P:cobalamin biosynthetic process"/>
    <property type="evidence" value="ECO:0007669"/>
    <property type="project" value="UniProtKB-UniRule"/>
</dbReference>
<dbReference type="Gene3D" id="3.40.50.300">
    <property type="entry name" value="P-loop containing nucleotide triphosphate hydrolases"/>
    <property type="match status" value="2"/>
</dbReference>
<keyword evidence="12" id="KW-1185">Reference proteome</keyword>
<dbReference type="InterPro" id="IPR027417">
    <property type="entry name" value="P-loop_NTPase"/>
</dbReference>
<evidence type="ECO:0000256" key="1">
    <source>
        <dbReference type="ARBA" id="ARBA00001946"/>
    </source>
</evidence>
<comment type="similarity">
    <text evidence="8">Belongs to the CobB/CbiA family.</text>
</comment>
<dbReference type="NCBIfam" id="NF002204">
    <property type="entry name" value="PRK01077.1"/>
    <property type="match status" value="1"/>
</dbReference>
<dbReference type="AlphaFoldDB" id="A0AA96UYI8"/>
<comment type="caution">
    <text evidence="8">Lacks conserved residue(s) required for the propagation of feature annotation.</text>
</comment>
<reference evidence="11 12" key="1">
    <citation type="submission" date="2023-07" db="EMBL/GenBank/DDBJ databases">
        <title>Closed genoem sequence of Methanomicrococcus sp. Hf6.</title>
        <authorList>
            <person name="Poehlein A."/>
            <person name="Protasov E."/>
            <person name="Platt K."/>
            <person name="Reeh H."/>
            <person name="Daniel R."/>
            <person name="Brune A."/>
        </authorList>
    </citation>
    <scope>NUCLEOTIDE SEQUENCE [LARGE SCALE GENOMIC DNA]</scope>
    <source>
        <strain evidence="11 12">Hf6</strain>
    </source>
</reference>
<dbReference type="InterPro" id="IPR029062">
    <property type="entry name" value="Class_I_gatase-like"/>
</dbReference>
<proteinExistence type="inferred from homology"/>
<evidence type="ECO:0000256" key="7">
    <source>
        <dbReference type="ARBA" id="ARBA00022962"/>
    </source>
</evidence>
<evidence type="ECO:0000256" key="2">
    <source>
        <dbReference type="ARBA" id="ARBA00022573"/>
    </source>
</evidence>
<evidence type="ECO:0000256" key="6">
    <source>
        <dbReference type="ARBA" id="ARBA00022842"/>
    </source>
</evidence>
<evidence type="ECO:0000256" key="4">
    <source>
        <dbReference type="ARBA" id="ARBA00022741"/>
    </source>
</evidence>
<protein>
    <recommendedName>
        <fullName evidence="8">Cobyrinate a,c-diamide synthase</fullName>
        <ecNumber evidence="8">6.3.5.11</ecNumber>
    </recommendedName>
    <alternativeName>
        <fullName evidence="8">Cobyrinic acid a,c-diamide synthetase</fullName>
    </alternativeName>
    <alternativeName>
        <fullName evidence="8">Ni-sirohydrochlorin a,c-diamide synthase</fullName>
        <ecNumber evidence="8">6.3.5.12</ecNumber>
    </alternativeName>
    <alternativeName>
        <fullName evidence="8">Ni-sirohydrochlorin a,c-diamide synthetase</fullName>
    </alternativeName>
</protein>
<evidence type="ECO:0000259" key="9">
    <source>
        <dbReference type="Pfam" id="PF01656"/>
    </source>
</evidence>
<comment type="catalytic activity">
    <reaction evidence="8">
        <text>Ni-sirohydrochlorin + 2 L-glutamine + 2 ATP + 2 H2O = Ni-sirohydrochlorin a,c-diamide + 2 L-glutamate + 2 ADP + 2 phosphate + 2 H(+)</text>
        <dbReference type="Rhea" id="RHEA:52896"/>
        <dbReference type="ChEBI" id="CHEBI:15377"/>
        <dbReference type="ChEBI" id="CHEBI:15378"/>
        <dbReference type="ChEBI" id="CHEBI:29985"/>
        <dbReference type="ChEBI" id="CHEBI:30616"/>
        <dbReference type="ChEBI" id="CHEBI:43474"/>
        <dbReference type="ChEBI" id="CHEBI:58359"/>
        <dbReference type="ChEBI" id="CHEBI:136841"/>
        <dbReference type="ChEBI" id="CHEBI:136887"/>
        <dbReference type="ChEBI" id="CHEBI:456216"/>
        <dbReference type="EC" id="6.3.5.12"/>
    </reaction>
</comment>
<comment type="function">
    <text evidence="8">Catalyzes the ATP-dependent amidation of the two carboxylate groups at positions a and c of cobyrinate, using either L-glutamine or ammonia as the nitrogen source. Involved in the biosynthesis of the unique nickel-containing tetrapyrrole coenzyme F430, the prosthetic group of methyl-coenzyme M reductase (MCR), which plays a key role in methanogenesis and anaerobic methane oxidation. Catalyzes the ATP-dependent amidation of the two carboxylate groups at positions a and c of Ni-sirohydrochlorin, using L-glutamine or ammonia as the nitrogen source.</text>
</comment>
<gene>
    <name evidence="11" type="primary">cbiA_1</name>
    <name evidence="8" type="synonym">cbiA</name>
    <name evidence="8" type="synonym">cfbB</name>
    <name evidence="11" type="ORF">MmiHf6_00050</name>
</gene>
<comment type="pathway">
    <text evidence="8">Cofactor biosynthesis; adenosylcobalamin biosynthesis; cob(II)yrinate a,c-diamide from sirohydrochlorin (anaerobic route): step 10/10.</text>
</comment>
<evidence type="ECO:0000313" key="12">
    <source>
        <dbReference type="Proteomes" id="UP001302978"/>
    </source>
</evidence>
<dbReference type="NCBIfam" id="TIGR00379">
    <property type="entry name" value="cobB"/>
    <property type="match status" value="1"/>
</dbReference>
<keyword evidence="4 8" id="KW-0547">Nucleotide-binding</keyword>
<dbReference type="PROSITE" id="PS51274">
    <property type="entry name" value="GATASE_COBBQ"/>
    <property type="match status" value="1"/>
</dbReference>
<comment type="miscellaneous">
    <text evidence="8">The a and c carboxylates of cobyrinate and Ni-sirohydrochlorin are activated for nucleophilic attack via formation of a phosphorylated intermediate by ATP. CbiA catalyzes first the amidation of the c-carboxylate, and then that of the a-carboxylate.</text>
</comment>
<comment type="domain">
    <text evidence="8">Comprises of two domains. The C-terminal domain contains the binding site for glutamine and catalyzes the hydrolysis of this substrate to glutamate and ammonia. The N-terminal domain is anticipated to bind ATP, and cobyrinate or Ni-sirohydrochlorin, and catalyzes the ultimate synthesis of the diamide product. The ammonia produced via the glutaminase domain is probably translocated to the adjacent domain via a molecular tunnel, where it reacts with an activated intermediate.</text>
</comment>
<dbReference type="EMBL" id="CP131059">
    <property type="protein sequence ID" value="WNY22720.1"/>
    <property type="molecule type" value="Genomic_DNA"/>
</dbReference>
<dbReference type="RefSeq" id="WP_316557678.1">
    <property type="nucleotide sequence ID" value="NZ_CP131059.1"/>
</dbReference>
<dbReference type="Proteomes" id="UP001302978">
    <property type="component" value="Chromosome"/>
</dbReference>
<dbReference type="GO" id="GO:0042242">
    <property type="term" value="F:cobyrinic acid a,c-diamide synthase activity"/>
    <property type="evidence" value="ECO:0007669"/>
    <property type="project" value="UniProtKB-UniRule"/>
</dbReference>
<dbReference type="Pfam" id="PF07685">
    <property type="entry name" value="GATase_3"/>
    <property type="match status" value="1"/>
</dbReference>
<evidence type="ECO:0000313" key="11">
    <source>
        <dbReference type="EMBL" id="WNY22720.1"/>
    </source>
</evidence>
<dbReference type="InterPro" id="IPR011698">
    <property type="entry name" value="GATase_3"/>
</dbReference>
<dbReference type="EC" id="6.3.5.12" evidence="8"/>
<dbReference type="GO" id="GO:0005524">
    <property type="term" value="F:ATP binding"/>
    <property type="evidence" value="ECO:0007669"/>
    <property type="project" value="UniProtKB-UniRule"/>
</dbReference>
<dbReference type="KEGG" id="mehf:MmiHf6_00050"/>
<dbReference type="InterPro" id="IPR002586">
    <property type="entry name" value="CobQ/CobB/MinD/ParA_Nub-bd_dom"/>
</dbReference>
<dbReference type="HAMAP" id="MF_00027">
    <property type="entry name" value="CobB_CbiA"/>
    <property type="match status" value="1"/>
</dbReference>
<evidence type="ECO:0000256" key="3">
    <source>
        <dbReference type="ARBA" id="ARBA00022598"/>
    </source>
</evidence>
<organism evidence="11 12">
    <name type="scientific">Methanimicrococcus hongohii</name>
    <dbReference type="NCBI Taxonomy" id="3028295"/>
    <lineage>
        <taxon>Archaea</taxon>
        <taxon>Methanobacteriati</taxon>
        <taxon>Methanobacteriota</taxon>
        <taxon>Stenosarchaea group</taxon>
        <taxon>Methanomicrobia</taxon>
        <taxon>Methanosarcinales</taxon>
        <taxon>Methanosarcinaceae</taxon>
        <taxon>Methanimicrococcus</taxon>
    </lineage>
</organism>
<dbReference type="Gene3D" id="3.40.50.880">
    <property type="match status" value="1"/>
</dbReference>
<evidence type="ECO:0000259" key="10">
    <source>
        <dbReference type="Pfam" id="PF07685"/>
    </source>
</evidence>
<dbReference type="SUPFAM" id="SSF52317">
    <property type="entry name" value="Class I glutamine amidotransferase-like"/>
    <property type="match status" value="1"/>
</dbReference>
<dbReference type="CDD" id="cd05388">
    <property type="entry name" value="CobB_N"/>
    <property type="match status" value="1"/>
</dbReference>
<dbReference type="InterPro" id="IPR004484">
    <property type="entry name" value="CbiA/CobB_synth"/>
</dbReference>
<accession>A0AA96UYI8</accession>
<dbReference type="SUPFAM" id="SSF52540">
    <property type="entry name" value="P-loop containing nucleoside triphosphate hydrolases"/>
    <property type="match status" value="1"/>
</dbReference>
<comment type="catalytic activity">
    <reaction evidence="8">
        <text>cob(II)yrinate + 2 L-glutamine + 2 ATP + 2 H2O = cob(II)yrinate a,c diamide + 2 L-glutamate + 2 ADP + 2 phosphate + 2 H(+)</text>
        <dbReference type="Rhea" id="RHEA:26289"/>
        <dbReference type="ChEBI" id="CHEBI:15377"/>
        <dbReference type="ChEBI" id="CHEBI:15378"/>
        <dbReference type="ChEBI" id="CHEBI:29985"/>
        <dbReference type="ChEBI" id="CHEBI:30616"/>
        <dbReference type="ChEBI" id="CHEBI:43474"/>
        <dbReference type="ChEBI" id="CHEBI:58359"/>
        <dbReference type="ChEBI" id="CHEBI:58537"/>
        <dbReference type="ChEBI" id="CHEBI:58894"/>
        <dbReference type="ChEBI" id="CHEBI:456216"/>
        <dbReference type="EC" id="6.3.5.11"/>
    </reaction>
</comment>
<dbReference type="PANTHER" id="PTHR43873:SF1">
    <property type="entry name" value="COBYRINATE A,C-DIAMIDE SYNTHASE"/>
    <property type="match status" value="1"/>
</dbReference>
<dbReference type="Pfam" id="PF01656">
    <property type="entry name" value="CbiA"/>
    <property type="match status" value="1"/>
</dbReference>
<keyword evidence="3 8" id="KW-0436">Ligase</keyword>
<keyword evidence="2 8" id="KW-0169">Cobalamin biosynthesis</keyword>
<evidence type="ECO:0000256" key="5">
    <source>
        <dbReference type="ARBA" id="ARBA00022840"/>
    </source>
</evidence>
<keyword evidence="6 8" id="KW-0460">Magnesium</keyword>
<keyword evidence="8" id="KW-0484">Methanogenesis</keyword>
<feature type="domain" description="CobQ/CobB/MinD/ParA nucleotide binding" evidence="9">
    <location>
        <begin position="6"/>
        <end position="182"/>
    </location>
</feature>
<dbReference type="PANTHER" id="PTHR43873">
    <property type="entry name" value="COBYRINATE A,C-DIAMIDE SYNTHASE"/>
    <property type="match status" value="1"/>
</dbReference>
<dbReference type="GeneID" id="85194421"/>
<keyword evidence="7 8" id="KW-0315">Glutamine amidotransferase</keyword>
<feature type="domain" description="CobB/CobQ-like glutamine amidotransferase" evidence="10">
    <location>
        <begin position="243"/>
        <end position="422"/>
    </location>
</feature>
<comment type="cofactor">
    <cofactor evidence="1 8">
        <name>Mg(2+)</name>
        <dbReference type="ChEBI" id="CHEBI:18420"/>
    </cofactor>
</comment>
<sequence>MTKGFLIAATNSGVGKTTTSMGLMAALRKRGKTVQGFKTGPDYIDPAYHAVISGRPSYNLDTYMMGTDAVVDQYVRASKGSDVSIVEGVMGLFDGMDSTEIAGAAHVAKTLDVPVFLVINVHGMSRSAAAILKGYAEFDPDVHIAGVILNKVGSPRHLELVKGALDGKIPIVGALPRNPDIAVPERYMGLHLPEEKDLDYSQLAAFIEENMDIDLMLQIAADYEKERERPEPAEIQTPAADIKIGIAREPSFCFHYPAMFDAFRQAGAELEFFSPTAGELPDVDGYYFASGYPEFHIKELSESPATKKLKDLAADGVPMFGEGAGLSYLCESYETEDGKFKMTGILPAESKITKKLQGLGYAEAKQISSEFGTENIRAHEFHYSLTEPAKDSKFAYEMLRGKGIADKKDGLHEYNVLAGYMQMHPGSFPIADFVEKCRVNKRK</sequence>
<dbReference type="EC" id="6.3.5.11" evidence="8"/>
<keyword evidence="5 8" id="KW-0067">ATP-binding</keyword>